<dbReference type="RefSeq" id="WP_184268246.1">
    <property type="nucleotide sequence ID" value="NZ_JACHKY010000002.1"/>
</dbReference>
<dbReference type="InterPro" id="IPR010982">
    <property type="entry name" value="Lambda_DNA-bd_dom_sf"/>
</dbReference>
<dbReference type="GO" id="GO:0003677">
    <property type="term" value="F:DNA binding"/>
    <property type="evidence" value="ECO:0007669"/>
    <property type="project" value="InterPro"/>
</dbReference>
<dbReference type="EMBL" id="JACHKY010000002">
    <property type="protein sequence ID" value="MBB4797555.1"/>
    <property type="molecule type" value="Genomic_DNA"/>
</dbReference>
<evidence type="ECO:0000259" key="1">
    <source>
        <dbReference type="PROSITE" id="PS50943"/>
    </source>
</evidence>
<protein>
    <submittedName>
        <fullName evidence="2">Transcriptional regulator with XRE-family HTH domain</fullName>
    </submittedName>
</protein>
<feature type="domain" description="HTH cro/C1-type" evidence="1">
    <location>
        <begin position="17"/>
        <end position="71"/>
    </location>
</feature>
<name>A0A7W7N2P6_9CAUL</name>
<dbReference type="Gene3D" id="1.10.260.40">
    <property type="entry name" value="lambda repressor-like DNA-binding domains"/>
    <property type="match status" value="1"/>
</dbReference>
<evidence type="ECO:0000313" key="3">
    <source>
        <dbReference type="Proteomes" id="UP000539957"/>
    </source>
</evidence>
<comment type="caution">
    <text evidence="2">The sequence shown here is derived from an EMBL/GenBank/DDBJ whole genome shotgun (WGS) entry which is preliminary data.</text>
</comment>
<dbReference type="Pfam" id="PF01381">
    <property type="entry name" value="HTH_3"/>
    <property type="match status" value="1"/>
</dbReference>
<reference evidence="2 3" key="1">
    <citation type="submission" date="2020-08" db="EMBL/GenBank/DDBJ databases">
        <title>Functional genomics of gut bacteria from endangered species of beetles.</title>
        <authorList>
            <person name="Carlos-Shanley C."/>
        </authorList>
    </citation>
    <scope>NUCLEOTIDE SEQUENCE [LARGE SCALE GENOMIC DNA]</scope>
    <source>
        <strain evidence="2 3">S00123</strain>
    </source>
</reference>
<dbReference type="InterPro" id="IPR001387">
    <property type="entry name" value="Cro/C1-type_HTH"/>
</dbReference>
<proteinExistence type="predicted"/>
<dbReference type="AlphaFoldDB" id="A0A7W7N2P6"/>
<dbReference type="SUPFAM" id="SSF47413">
    <property type="entry name" value="lambda repressor-like DNA-binding domains"/>
    <property type="match status" value="1"/>
</dbReference>
<dbReference type="Proteomes" id="UP000539957">
    <property type="component" value="Unassembled WGS sequence"/>
</dbReference>
<evidence type="ECO:0000313" key="2">
    <source>
        <dbReference type="EMBL" id="MBB4797555.1"/>
    </source>
</evidence>
<gene>
    <name evidence="2" type="ORF">HNP32_001279</name>
</gene>
<organism evidence="2 3">
    <name type="scientific">Brevundimonas bullata</name>
    <dbReference type="NCBI Taxonomy" id="13160"/>
    <lineage>
        <taxon>Bacteria</taxon>
        <taxon>Pseudomonadati</taxon>
        <taxon>Pseudomonadota</taxon>
        <taxon>Alphaproteobacteria</taxon>
        <taxon>Caulobacterales</taxon>
        <taxon>Caulobacteraceae</taxon>
        <taxon>Brevundimonas</taxon>
    </lineage>
</organism>
<dbReference type="CDD" id="cd00093">
    <property type="entry name" value="HTH_XRE"/>
    <property type="match status" value="1"/>
</dbReference>
<dbReference type="SMART" id="SM00530">
    <property type="entry name" value="HTH_XRE"/>
    <property type="match status" value="1"/>
</dbReference>
<dbReference type="PROSITE" id="PS50943">
    <property type="entry name" value="HTH_CROC1"/>
    <property type="match status" value="1"/>
</dbReference>
<keyword evidence="3" id="KW-1185">Reference proteome</keyword>
<sequence>MNKRSATALDVEIGQRLRKARMRCSLTQTGLAEAVGLSFQQVQKYEKGDNRLAISTLARMRPVLGIEAEDLLPPLRNDGSPIGDPLAAQGGTITGIQLARLFGQMRPDQQRAMLDIAKIVVSASAPETMAAA</sequence>
<accession>A0A7W7N2P6</accession>